<keyword evidence="4" id="KW-1185">Reference proteome</keyword>
<dbReference type="Gene3D" id="1.20.120.330">
    <property type="entry name" value="Nucleotidyltransferases domain 2"/>
    <property type="match status" value="1"/>
</dbReference>
<reference evidence="4" key="1">
    <citation type="journal article" date="2011" name="MBio">
        <title>Novel metabolic attributes of the genus Cyanothece, comprising a group of unicellular nitrogen-fixing Cyanobacteria.</title>
        <authorList>
            <person name="Bandyopadhyay A."/>
            <person name="Elvitigala T."/>
            <person name="Welsh E."/>
            <person name="Stockel J."/>
            <person name="Liberton M."/>
            <person name="Min H."/>
            <person name="Sherman L.A."/>
            <person name="Pakrasi H.B."/>
        </authorList>
    </citation>
    <scope>NUCLEOTIDE SEQUENCE [LARGE SCALE GENOMIC DNA]</scope>
    <source>
        <strain evidence="4">PCC 7822</strain>
    </source>
</reference>
<dbReference type="STRING" id="497965.Cyan7822_3047"/>
<dbReference type="eggNOG" id="COG3551">
    <property type="taxonomic scope" value="Bacteria"/>
</dbReference>
<feature type="region of interest" description="Disordered" evidence="2">
    <location>
        <begin position="338"/>
        <end position="359"/>
    </location>
</feature>
<sequence length="492" mass="57611">MSSFQQPILIITGMHRSGTSLTASLLQSAGLDIGNILTEVAQGNIKGHFESQAFLKYHQTVLESVGITPDGWTTQKNIYPPEYYVEKAKELVATQASAISPWGWKDPRTTLFLNFWCELLPAAKFLFLYRSPWEVVDSLYRRGSSNDKIFHHNPELALKVWMNYNQQILEFIQKNPEKSLLIHIDKVTENPEELTAKIVKDWEMPLNSPDCTIYESSLLKRQSSTSERPILIKRFFPEVFDLYGKLNFASEFKDEVIEELESKNLSTAWILQDWLNSRLLTNELKIATKQIDTYQNELEYVHDELQVAHKELHHVHDELQVAHKELHQVHDELQQAHSELQHAHSELQHAHSELQHTHSELDNVRHEWLQTQSQLEHCQNHQRQTQQDLESTQEQLRQTQLALESSQGQLRGTQGELETCQRQLRQTQEELETSQINLKEAYEQWEHTQNQLEQALEKWENAHTIIQAMETSKFWKMRQLWFKIKPFSPTKA</sequence>
<accession>E0U9T2</accession>
<dbReference type="PANTHER" id="PTHR36493:SF12">
    <property type="entry name" value="TRICHOHYALIN-LIKE"/>
    <property type="match status" value="1"/>
</dbReference>
<dbReference type="HOGENOM" id="CLU_021463_0_0_3"/>
<dbReference type="OrthoDB" id="420478at2"/>
<evidence type="ECO:0000256" key="1">
    <source>
        <dbReference type="SAM" id="Coils"/>
    </source>
</evidence>
<dbReference type="PANTHER" id="PTHR36493">
    <property type="entry name" value="NEUROBLAST DIFFERENTIATION-ASSOCIATED PROTEIN AHNAK-LIKE PROTEIN"/>
    <property type="match status" value="1"/>
</dbReference>
<dbReference type="Pfam" id="PF13469">
    <property type="entry name" value="Sulfotransfer_3"/>
    <property type="match status" value="1"/>
</dbReference>
<dbReference type="KEGG" id="cyj:Cyan7822_3047"/>
<gene>
    <name evidence="3" type="ordered locus">Cyan7822_3047</name>
</gene>
<dbReference type="Proteomes" id="UP000008206">
    <property type="component" value="Chromosome"/>
</dbReference>
<feature type="coiled-coil region" evidence="1">
    <location>
        <begin position="375"/>
        <end position="462"/>
    </location>
</feature>
<evidence type="ECO:0000313" key="3">
    <source>
        <dbReference type="EMBL" id="ADN15002.1"/>
    </source>
</evidence>
<evidence type="ECO:0000313" key="4">
    <source>
        <dbReference type="Proteomes" id="UP000008206"/>
    </source>
</evidence>
<dbReference type="AlphaFoldDB" id="E0U9T2"/>
<dbReference type="EMBL" id="CP002198">
    <property type="protein sequence ID" value="ADN15002.1"/>
    <property type="molecule type" value="Genomic_DNA"/>
</dbReference>
<dbReference type="RefSeq" id="WP_013323095.1">
    <property type="nucleotide sequence ID" value="NC_014501.1"/>
</dbReference>
<dbReference type="SUPFAM" id="SSF57997">
    <property type="entry name" value="Tropomyosin"/>
    <property type="match status" value="1"/>
</dbReference>
<evidence type="ECO:0000256" key="2">
    <source>
        <dbReference type="SAM" id="MobiDB-lite"/>
    </source>
</evidence>
<protein>
    <submittedName>
        <fullName evidence="3">Chromosome segregation ATPase-like protein</fullName>
    </submittedName>
</protein>
<dbReference type="Gene3D" id="3.40.50.300">
    <property type="entry name" value="P-loop containing nucleotide triphosphate hydrolases"/>
    <property type="match status" value="1"/>
</dbReference>
<proteinExistence type="predicted"/>
<dbReference type="SUPFAM" id="SSF52540">
    <property type="entry name" value="P-loop containing nucleoside triphosphate hydrolases"/>
    <property type="match status" value="1"/>
</dbReference>
<dbReference type="InterPro" id="IPR027417">
    <property type="entry name" value="P-loop_NTPase"/>
</dbReference>
<organism evidence="3 4">
    <name type="scientific">Gloeothece verrucosa (strain PCC 7822)</name>
    <name type="common">Cyanothece sp. (strain PCC 7822)</name>
    <dbReference type="NCBI Taxonomy" id="497965"/>
    <lineage>
        <taxon>Bacteria</taxon>
        <taxon>Bacillati</taxon>
        <taxon>Cyanobacteriota</taxon>
        <taxon>Cyanophyceae</taxon>
        <taxon>Oscillatoriophycideae</taxon>
        <taxon>Chroococcales</taxon>
        <taxon>Aphanothecaceae</taxon>
        <taxon>Gloeothece</taxon>
        <taxon>Gloeothece verrucosa</taxon>
    </lineage>
</organism>
<dbReference type="eggNOG" id="COG4372">
    <property type="taxonomic scope" value="Bacteria"/>
</dbReference>
<keyword evidence="1" id="KW-0175">Coiled coil</keyword>
<name>E0U9T2_GLOV7</name>